<evidence type="ECO:0000256" key="1">
    <source>
        <dbReference type="ARBA" id="ARBA00004479"/>
    </source>
</evidence>
<gene>
    <name evidence="11" type="ORF">Sango_1184900</name>
</gene>
<evidence type="ECO:0000256" key="2">
    <source>
        <dbReference type="ARBA" id="ARBA00022614"/>
    </source>
</evidence>
<proteinExistence type="predicted"/>
<name>A0AAE2BWY3_9LAMI</name>
<dbReference type="Proteomes" id="UP001289374">
    <property type="component" value="Unassembled WGS sequence"/>
</dbReference>
<keyword evidence="7 9" id="KW-0472">Membrane</keyword>
<evidence type="ECO:0000256" key="8">
    <source>
        <dbReference type="ARBA" id="ARBA00037847"/>
    </source>
</evidence>
<evidence type="ECO:0000313" key="11">
    <source>
        <dbReference type="EMBL" id="KAK4400788.1"/>
    </source>
</evidence>
<dbReference type="PANTHER" id="PTHR46084">
    <property type="entry name" value="PROTEIN MALE DISCOVERER 2"/>
    <property type="match status" value="1"/>
</dbReference>
<feature type="domain" description="Protein kinase" evidence="10">
    <location>
        <begin position="421"/>
        <end position="715"/>
    </location>
</feature>
<evidence type="ECO:0000256" key="7">
    <source>
        <dbReference type="ARBA" id="ARBA00023136"/>
    </source>
</evidence>
<dbReference type="InterPro" id="IPR013210">
    <property type="entry name" value="LRR_N_plant-typ"/>
</dbReference>
<dbReference type="Gene3D" id="3.80.10.10">
    <property type="entry name" value="Ribonuclease Inhibitor"/>
    <property type="match status" value="1"/>
</dbReference>
<dbReference type="Gene3D" id="1.10.510.10">
    <property type="entry name" value="Transferase(Phosphotransferase) domain 1"/>
    <property type="match status" value="1"/>
</dbReference>
<reference evidence="11" key="2">
    <citation type="journal article" date="2024" name="Plant">
        <title>Genomic evolution and insights into agronomic trait innovations of Sesamum species.</title>
        <authorList>
            <person name="Miao H."/>
            <person name="Wang L."/>
            <person name="Qu L."/>
            <person name="Liu H."/>
            <person name="Sun Y."/>
            <person name="Le M."/>
            <person name="Wang Q."/>
            <person name="Wei S."/>
            <person name="Zheng Y."/>
            <person name="Lin W."/>
            <person name="Duan Y."/>
            <person name="Cao H."/>
            <person name="Xiong S."/>
            <person name="Wang X."/>
            <person name="Wei L."/>
            <person name="Li C."/>
            <person name="Ma Q."/>
            <person name="Ju M."/>
            <person name="Zhao R."/>
            <person name="Li G."/>
            <person name="Mu C."/>
            <person name="Tian Q."/>
            <person name="Mei H."/>
            <person name="Zhang T."/>
            <person name="Gao T."/>
            <person name="Zhang H."/>
        </authorList>
    </citation>
    <scope>NUCLEOTIDE SEQUENCE</scope>
    <source>
        <strain evidence="11">K16</strain>
    </source>
</reference>
<dbReference type="Pfam" id="PF08263">
    <property type="entry name" value="LRRNT_2"/>
    <property type="match status" value="1"/>
</dbReference>
<evidence type="ECO:0000256" key="6">
    <source>
        <dbReference type="ARBA" id="ARBA00022989"/>
    </source>
</evidence>
<evidence type="ECO:0000256" key="4">
    <source>
        <dbReference type="ARBA" id="ARBA00022729"/>
    </source>
</evidence>
<comment type="caution">
    <text evidence="11">The sequence shown here is derived from an EMBL/GenBank/DDBJ whole genome shotgun (WGS) entry which is preliminary data.</text>
</comment>
<dbReference type="InterPro" id="IPR011009">
    <property type="entry name" value="Kinase-like_dom_sf"/>
</dbReference>
<evidence type="ECO:0000256" key="5">
    <source>
        <dbReference type="ARBA" id="ARBA00022737"/>
    </source>
</evidence>
<dbReference type="SUPFAM" id="SSF56112">
    <property type="entry name" value="Protein kinase-like (PK-like)"/>
    <property type="match status" value="1"/>
</dbReference>
<dbReference type="Pfam" id="PF00560">
    <property type="entry name" value="LRR_1"/>
    <property type="match status" value="2"/>
</dbReference>
<accession>A0AAE2BWY3</accession>
<keyword evidence="11" id="KW-0808">Transferase</keyword>
<dbReference type="InterPro" id="IPR001611">
    <property type="entry name" value="Leu-rich_rpt"/>
</dbReference>
<dbReference type="SUPFAM" id="SSF52058">
    <property type="entry name" value="L domain-like"/>
    <property type="match status" value="1"/>
</dbReference>
<reference evidence="11" key="1">
    <citation type="submission" date="2020-06" db="EMBL/GenBank/DDBJ databases">
        <authorList>
            <person name="Li T."/>
            <person name="Hu X."/>
            <person name="Zhang T."/>
            <person name="Song X."/>
            <person name="Zhang H."/>
            <person name="Dai N."/>
            <person name="Sheng W."/>
            <person name="Hou X."/>
            <person name="Wei L."/>
        </authorList>
    </citation>
    <scope>NUCLEOTIDE SEQUENCE</scope>
    <source>
        <strain evidence="11">K16</strain>
        <tissue evidence="11">Leaf</tissue>
    </source>
</reference>
<keyword evidence="3 9" id="KW-0812">Transmembrane</keyword>
<dbReference type="Pfam" id="PF07714">
    <property type="entry name" value="PK_Tyr_Ser-Thr"/>
    <property type="match status" value="1"/>
</dbReference>
<keyword evidence="11" id="KW-0418">Kinase</keyword>
<dbReference type="PROSITE" id="PS50011">
    <property type="entry name" value="PROTEIN_KINASE_DOM"/>
    <property type="match status" value="1"/>
</dbReference>
<evidence type="ECO:0000256" key="9">
    <source>
        <dbReference type="SAM" id="Phobius"/>
    </source>
</evidence>
<comment type="subcellular location">
    <subcellularLocation>
        <location evidence="8">Endomembrane system</location>
        <topology evidence="8">Single-pass membrane protein</topology>
    </subcellularLocation>
    <subcellularLocation>
        <location evidence="1">Membrane</location>
        <topology evidence="1">Single-pass type I membrane protein</topology>
    </subcellularLocation>
</comment>
<protein>
    <submittedName>
        <fullName evidence="11">LRR receptor-like serine/threonine-protein kinase</fullName>
    </submittedName>
</protein>
<dbReference type="EMBL" id="JACGWL010000006">
    <property type="protein sequence ID" value="KAK4400788.1"/>
    <property type="molecule type" value="Genomic_DNA"/>
</dbReference>
<keyword evidence="2" id="KW-0433">Leucine-rich repeat</keyword>
<sequence>MANIGYKAVISNPEVNRTLATLRKAEFGFSGVIVEKLTNKLPLMPLHRIVHEIFTSYGSSFNSFEFIGSFSALENPLLRTLARGLRLIPKNEVEALTSFKRAIIEDPMLVLSNWNPLDSDPCGWSGISCSVAGDHGVFEGFYCTRITPTLNFARTNFTWEFVDWYDTKGNWHAEKPHVLDLGSNRLTGTIPPEIGNLSSIVKINLQSNGLTGKLPPELGNLKFLQELRLDRNRLLGTVPGSNGTDYPSSVHGMYASNGSPTGFCRSSQLKVADFSYNFLVGSIPKCLGYLPRSSFQGNCLQDKDPKQRSAAQCGRWWCSTSKSPFRSNTEHMPAAEESKHEANSSKPAWLLALEIATGTMVGVFFVIAIFTATQKWKKKPSIIIPWKKSSSAKDHMTVYIDSEVLKDVMRYSRQELEVACEDFSNIIGSSPDSLVYKGTMKGGPEIAVISLCIKEEQWSGYLELYFQKEVSFSFFIKFACSFFKDYDGGRFARLNHENVGKLLGYCRENSPFTRMLVFEYASNGTLYEHLHYGEACQFSWTRRMKIIVGIARGLKYLHTELDPPFTISELNSSSIYLTDDFSPKLVDFECWKTVLSRSEKSSGTISNEGAVCILPNSLEGRHLDIQGNIYAFGVILLEIVSGRPPYCKDKGCLVDWAKEFLELPEVMSYVVDPELKHFRYEDLKVICEVVCLCIYPNTSTRTSMRELCSMLESGIDTSVSAEIKASSLAWAELALSS</sequence>
<keyword evidence="12" id="KW-1185">Reference proteome</keyword>
<dbReference type="GO" id="GO:0012505">
    <property type="term" value="C:endomembrane system"/>
    <property type="evidence" value="ECO:0007669"/>
    <property type="project" value="UniProtKB-SubCell"/>
</dbReference>
<evidence type="ECO:0000259" key="10">
    <source>
        <dbReference type="PROSITE" id="PS50011"/>
    </source>
</evidence>
<keyword evidence="5" id="KW-0677">Repeat</keyword>
<evidence type="ECO:0000313" key="12">
    <source>
        <dbReference type="Proteomes" id="UP001289374"/>
    </source>
</evidence>
<keyword evidence="4" id="KW-0732">Signal</keyword>
<organism evidence="11 12">
    <name type="scientific">Sesamum angolense</name>
    <dbReference type="NCBI Taxonomy" id="2727404"/>
    <lineage>
        <taxon>Eukaryota</taxon>
        <taxon>Viridiplantae</taxon>
        <taxon>Streptophyta</taxon>
        <taxon>Embryophyta</taxon>
        <taxon>Tracheophyta</taxon>
        <taxon>Spermatophyta</taxon>
        <taxon>Magnoliopsida</taxon>
        <taxon>eudicotyledons</taxon>
        <taxon>Gunneridae</taxon>
        <taxon>Pentapetalae</taxon>
        <taxon>asterids</taxon>
        <taxon>lamiids</taxon>
        <taxon>Lamiales</taxon>
        <taxon>Pedaliaceae</taxon>
        <taxon>Sesamum</taxon>
    </lineage>
</organism>
<keyword evidence="11" id="KW-0675">Receptor</keyword>
<dbReference type="PANTHER" id="PTHR46084:SF19">
    <property type="entry name" value="PROTEIN KINASE DOMAIN-CONTAINING PROTEIN"/>
    <property type="match status" value="1"/>
</dbReference>
<keyword evidence="6 9" id="KW-1133">Transmembrane helix</keyword>
<dbReference type="Gene3D" id="3.30.200.20">
    <property type="entry name" value="Phosphorylase Kinase, domain 1"/>
    <property type="match status" value="1"/>
</dbReference>
<evidence type="ECO:0000256" key="3">
    <source>
        <dbReference type="ARBA" id="ARBA00022692"/>
    </source>
</evidence>
<dbReference type="AlphaFoldDB" id="A0AAE2BWY3"/>
<dbReference type="InterPro" id="IPR032675">
    <property type="entry name" value="LRR_dom_sf"/>
</dbReference>
<dbReference type="GO" id="GO:0004672">
    <property type="term" value="F:protein kinase activity"/>
    <property type="evidence" value="ECO:0007669"/>
    <property type="project" value="InterPro"/>
</dbReference>
<dbReference type="InterPro" id="IPR001245">
    <property type="entry name" value="Ser-Thr/Tyr_kinase_cat_dom"/>
</dbReference>
<feature type="transmembrane region" description="Helical" evidence="9">
    <location>
        <begin position="348"/>
        <end position="370"/>
    </location>
</feature>
<dbReference type="InterPro" id="IPR000719">
    <property type="entry name" value="Prot_kinase_dom"/>
</dbReference>
<dbReference type="GO" id="GO:0005524">
    <property type="term" value="F:ATP binding"/>
    <property type="evidence" value="ECO:0007669"/>
    <property type="project" value="InterPro"/>
</dbReference>